<feature type="compositionally biased region" description="Polar residues" evidence="1">
    <location>
        <begin position="1"/>
        <end position="12"/>
    </location>
</feature>
<gene>
    <name evidence="2" type="ORF">Tco_0859984</name>
</gene>
<evidence type="ECO:0000256" key="1">
    <source>
        <dbReference type="SAM" id="MobiDB-lite"/>
    </source>
</evidence>
<dbReference type="EMBL" id="BQNB010013189">
    <property type="protein sequence ID" value="GJT12942.1"/>
    <property type="molecule type" value="Genomic_DNA"/>
</dbReference>
<protein>
    <submittedName>
        <fullName evidence="2">Uncharacterized protein</fullName>
    </submittedName>
</protein>
<evidence type="ECO:0000313" key="3">
    <source>
        <dbReference type="Proteomes" id="UP001151760"/>
    </source>
</evidence>
<dbReference type="Proteomes" id="UP001151760">
    <property type="component" value="Unassembled WGS sequence"/>
</dbReference>
<accession>A0ABQ5BGS6</accession>
<sequence>MSSPDEISTSTSGVMMRSGGVRMRGGGVKRRGVGVRMRGFGVSWDSVDGEAMLGNAMGIHAPGQLELHQKIVGSMLKDHNLF</sequence>
<keyword evidence="3" id="KW-1185">Reference proteome</keyword>
<feature type="region of interest" description="Disordered" evidence="1">
    <location>
        <begin position="1"/>
        <end position="28"/>
    </location>
</feature>
<proteinExistence type="predicted"/>
<organism evidence="2 3">
    <name type="scientific">Tanacetum coccineum</name>
    <dbReference type="NCBI Taxonomy" id="301880"/>
    <lineage>
        <taxon>Eukaryota</taxon>
        <taxon>Viridiplantae</taxon>
        <taxon>Streptophyta</taxon>
        <taxon>Embryophyta</taxon>
        <taxon>Tracheophyta</taxon>
        <taxon>Spermatophyta</taxon>
        <taxon>Magnoliopsida</taxon>
        <taxon>eudicotyledons</taxon>
        <taxon>Gunneridae</taxon>
        <taxon>Pentapetalae</taxon>
        <taxon>asterids</taxon>
        <taxon>campanulids</taxon>
        <taxon>Asterales</taxon>
        <taxon>Asteraceae</taxon>
        <taxon>Asteroideae</taxon>
        <taxon>Anthemideae</taxon>
        <taxon>Anthemidinae</taxon>
        <taxon>Tanacetum</taxon>
    </lineage>
</organism>
<comment type="caution">
    <text evidence="2">The sequence shown here is derived from an EMBL/GenBank/DDBJ whole genome shotgun (WGS) entry which is preliminary data.</text>
</comment>
<evidence type="ECO:0000313" key="2">
    <source>
        <dbReference type="EMBL" id="GJT12942.1"/>
    </source>
</evidence>
<name>A0ABQ5BGS6_9ASTR</name>
<reference evidence="2" key="2">
    <citation type="submission" date="2022-01" db="EMBL/GenBank/DDBJ databases">
        <authorList>
            <person name="Yamashiro T."/>
            <person name="Shiraishi A."/>
            <person name="Satake H."/>
            <person name="Nakayama K."/>
        </authorList>
    </citation>
    <scope>NUCLEOTIDE SEQUENCE</scope>
</reference>
<reference evidence="2" key="1">
    <citation type="journal article" date="2022" name="Int. J. Mol. Sci.">
        <title>Draft Genome of Tanacetum Coccineum: Genomic Comparison of Closely Related Tanacetum-Family Plants.</title>
        <authorList>
            <person name="Yamashiro T."/>
            <person name="Shiraishi A."/>
            <person name="Nakayama K."/>
            <person name="Satake H."/>
        </authorList>
    </citation>
    <scope>NUCLEOTIDE SEQUENCE</scope>
</reference>